<protein>
    <submittedName>
        <fullName evidence="6">Radical SAM protein</fullName>
    </submittedName>
</protein>
<dbReference type="EMBL" id="CP042266">
    <property type="protein sequence ID" value="QDY80026.1"/>
    <property type="molecule type" value="Genomic_DNA"/>
</dbReference>
<evidence type="ECO:0000313" key="6">
    <source>
        <dbReference type="EMBL" id="QDY80026.1"/>
    </source>
</evidence>
<dbReference type="SFLD" id="SFLDG01067">
    <property type="entry name" value="SPASM/twitch_domain_containing"/>
    <property type="match status" value="1"/>
</dbReference>
<dbReference type="Gene3D" id="3.20.20.70">
    <property type="entry name" value="Aldolase class I"/>
    <property type="match status" value="1"/>
</dbReference>
<keyword evidence="2" id="KW-0479">Metal-binding</keyword>
<dbReference type="AlphaFoldDB" id="A0A5B8JEZ0"/>
<evidence type="ECO:0000256" key="2">
    <source>
        <dbReference type="ARBA" id="ARBA00022723"/>
    </source>
</evidence>
<evidence type="ECO:0000256" key="3">
    <source>
        <dbReference type="ARBA" id="ARBA00023004"/>
    </source>
</evidence>
<evidence type="ECO:0000256" key="1">
    <source>
        <dbReference type="ARBA" id="ARBA00022691"/>
    </source>
</evidence>
<keyword evidence="4" id="KW-0411">Iron-sulfur</keyword>
<dbReference type="PROSITE" id="PS51918">
    <property type="entry name" value="RADICAL_SAM"/>
    <property type="match status" value="1"/>
</dbReference>
<dbReference type="InterPro" id="IPR013785">
    <property type="entry name" value="Aldolase_TIM"/>
</dbReference>
<organism evidence="6 7">
    <name type="scientific">Streptomyces qinzhouensis</name>
    <dbReference type="NCBI Taxonomy" id="2599401"/>
    <lineage>
        <taxon>Bacteria</taxon>
        <taxon>Bacillati</taxon>
        <taxon>Actinomycetota</taxon>
        <taxon>Actinomycetes</taxon>
        <taxon>Kitasatosporales</taxon>
        <taxon>Streptomycetaceae</taxon>
        <taxon>Streptomyces</taxon>
    </lineage>
</organism>
<accession>A0A5B8JEZ0</accession>
<dbReference type="OrthoDB" id="9782387at2"/>
<dbReference type="CDD" id="cd01335">
    <property type="entry name" value="Radical_SAM"/>
    <property type="match status" value="1"/>
</dbReference>
<sequence>MTRNGPAQIVWDITYTCPLRCVHCYSESGRRPARQLGLDGMLRVADGLIELGPDSIALAGGEPLLVKGVFEVAERLAQAGIEIILYTGGWSLEPWMTEPIARLFSRVSVSIDGGTPEVHDRIRGRSGSYDRAMRALGLLDEAARHRRGAQEREPWLGIDYVVVRTNFPQMGQLCTTVADRFPELGFVFFGAAVPAGLASRTGFQHHELISEAQAGELAEGELAARLQTLVPNTLTVRTTDNSFLWMYDVAITEGGGFHALQVEPDGAVRAMPIYEGTVGSLLTDPPAELWQRAVARWSDPYVVETLAPVRTMAGWAEATRALDQRFAAPEDLARIDRRPAYAAPGC</sequence>
<dbReference type="GO" id="GO:0003824">
    <property type="term" value="F:catalytic activity"/>
    <property type="evidence" value="ECO:0007669"/>
    <property type="project" value="InterPro"/>
</dbReference>
<feature type="domain" description="Radical SAM core" evidence="5">
    <location>
        <begin position="3"/>
        <end position="232"/>
    </location>
</feature>
<dbReference type="InterPro" id="IPR058240">
    <property type="entry name" value="rSAM_sf"/>
</dbReference>
<keyword evidence="7" id="KW-1185">Reference proteome</keyword>
<proteinExistence type="predicted"/>
<keyword evidence="3" id="KW-0408">Iron</keyword>
<dbReference type="PANTHER" id="PTHR11228:SF7">
    <property type="entry name" value="PQQA PEPTIDE CYCLASE"/>
    <property type="match status" value="1"/>
</dbReference>
<dbReference type="Pfam" id="PF04055">
    <property type="entry name" value="Radical_SAM"/>
    <property type="match status" value="1"/>
</dbReference>
<dbReference type="InterPro" id="IPR007197">
    <property type="entry name" value="rSAM"/>
</dbReference>
<evidence type="ECO:0000256" key="4">
    <source>
        <dbReference type="ARBA" id="ARBA00023014"/>
    </source>
</evidence>
<evidence type="ECO:0000313" key="7">
    <source>
        <dbReference type="Proteomes" id="UP000320580"/>
    </source>
</evidence>
<dbReference type="RefSeq" id="WP_146483423.1">
    <property type="nucleotide sequence ID" value="NZ_CP042266.1"/>
</dbReference>
<dbReference type="SUPFAM" id="SSF102114">
    <property type="entry name" value="Radical SAM enzymes"/>
    <property type="match status" value="1"/>
</dbReference>
<name>A0A5B8JEZ0_9ACTN</name>
<keyword evidence="1" id="KW-0949">S-adenosyl-L-methionine</keyword>
<reference evidence="6 7" key="1">
    <citation type="submission" date="2019-07" db="EMBL/GenBank/DDBJ databases">
        <authorList>
            <person name="Zhu P."/>
        </authorList>
    </citation>
    <scope>NUCLEOTIDE SEQUENCE [LARGE SCALE GENOMIC DNA]</scope>
    <source>
        <strain evidence="6 7">SSL-25</strain>
    </source>
</reference>
<evidence type="ECO:0000259" key="5">
    <source>
        <dbReference type="PROSITE" id="PS51918"/>
    </source>
</evidence>
<dbReference type="GO" id="GO:0051536">
    <property type="term" value="F:iron-sulfur cluster binding"/>
    <property type="evidence" value="ECO:0007669"/>
    <property type="project" value="UniProtKB-KW"/>
</dbReference>
<dbReference type="KEGG" id="sqz:FQU76_29765"/>
<gene>
    <name evidence="6" type="ORF">FQU76_29765</name>
</gene>
<dbReference type="Proteomes" id="UP000320580">
    <property type="component" value="Chromosome"/>
</dbReference>
<dbReference type="SFLD" id="SFLDS00029">
    <property type="entry name" value="Radical_SAM"/>
    <property type="match status" value="1"/>
</dbReference>
<dbReference type="GO" id="GO:0046872">
    <property type="term" value="F:metal ion binding"/>
    <property type="evidence" value="ECO:0007669"/>
    <property type="project" value="UniProtKB-KW"/>
</dbReference>
<dbReference type="PANTHER" id="PTHR11228">
    <property type="entry name" value="RADICAL SAM DOMAIN PROTEIN"/>
    <property type="match status" value="1"/>
</dbReference>
<dbReference type="InterPro" id="IPR050377">
    <property type="entry name" value="Radical_SAM_PqqE_MftC-like"/>
</dbReference>